<evidence type="ECO:0000256" key="2">
    <source>
        <dbReference type="SAM" id="Phobius"/>
    </source>
</evidence>
<evidence type="ECO:0000313" key="3">
    <source>
        <dbReference type="EMBL" id="NYG56203.1"/>
    </source>
</evidence>
<feature type="compositionally biased region" description="Low complexity" evidence="1">
    <location>
        <begin position="161"/>
        <end position="187"/>
    </location>
</feature>
<keyword evidence="4" id="KW-1185">Reference proteome</keyword>
<dbReference type="EMBL" id="JACCAC010000001">
    <property type="protein sequence ID" value="NYG56203.1"/>
    <property type="molecule type" value="Genomic_DNA"/>
</dbReference>
<organism evidence="3 4">
    <name type="scientific">Nocardioides perillae</name>
    <dbReference type="NCBI Taxonomy" id="1119534"/>
    <lineage>
        <taxon>Bacteria</taxon>
        <taxon>Bacillati</taxon>
        <taxon>Actinomycetota</taxon>
        <taxon>Actinomycetes</taxon>
        <taxon>Propionibacteriales</taxon>
        <taxon>Nocardioidaceae</taxon>
        <taxon>Nocardioides</taxon>
    </lineage>
</organism>
<feature type="transmembrane region" description="Helical" evidence="2">
    <location>
        <begin position="79"/>
        <end position="104"/>
    </location>
</feature>
<dbReference type="RefSeq" id="WP_179518498.1">
    <property type="nucleotide sequence ID" value="NZ_JACCAC010000001.1"/>
</dbReference>
<gene>
    <name evidence="3" type="ORF">BJ989_002507</name>
</gene>
<keyword evidence="2" id="KW-0812">Transmembrane</keyword>
<dbReference type="InterPro" id="IPR019051">
    <property type="entry name" value="Trp_biosyn_TM_oprn/chp"/>
</dbReference>
<dbReference type="AlphaFoldDB" id="A0A7Y9UL91"/>
<feature type="region of interest" description="Disordered" evidence="1">
    <location>
        <begin position="161"/>
        <end position="233"/>
    </location>
</feature>
<feature type="compositionally biased region" description="Basic and acidic residues" evidence="1">
    <location>
        <begin position="220"/>
        <end position="233"/>
    </location>
</feature>
<protein>
    <recommendedName>
        <fullName evidence="5">Tryptophan-associated transmembrane protein (Trp_oprn_chp)</fullName>
    </recommendedName>
</protein>
<feature type="transmembrane region" description="Helical" evidence="2">
    <location>
        <begin position="52"/>
        <end position="72"/>
    </location>
</feature>
<dbReference type="Proteomes" id="UP000544110">
    <property type="component" value="Unassembled WGS sequence"/>
</dbReference>
<name>A0A7Y9UL91_9ACTN</name>
<accession>A0A7Y9UL91</accession>
<evidence type="ECO:0008006" key="5">
    <source>
        <dbReference type="Google" id="ProtNLM"/>
    </source>
</evidence>
<dbReference type="PROSITE" id="PS51318">
    <property type="entry name" value="TAT"/>
    <property type="match status" value="1"/>
</dbReference>
<sequence>MSTSRRRTFGRTTLLGLGAAALAAVATARPAVEVGGVDGTDGALVRPPATDLPLPQALSLVVLAAWGAMLVLRGRVRRAVLALGLLAALGAAVALGAGLPGLTARVREPYVAAGAGSPDVSVTGWYAAAWVATLLSVALLAAAVAWVPHWPEMGARYDAPSGAPGAAPAPAAAAPAAPHGGDAQHGQDGQDGQDGVAGADGAGGVDGAVDGDAQRALWRAIDEGRDPTADPAP</sequence>
<feature type="transmembrane region" description="Helical" evidence="2">
    <location>
        <begin position="124"/>
        <end position="147"/>
    </location>
</feature>
<dbReference type="Pfam" id="PF09534">
    <property type="entry name" value="Trp_oprn_chp"/>
    <property type="match status" value="1"/>
</dbReference>
<dbReference type="InterPro" id="IPR006311">
    <property type="entry name" value="TAT_signal"/>
</dbReference>
<evidence type="ECO:0000313" key="4">
    <source>
        <dbReference type="Proteomes" id="UP000544110"/>
    </source>
</evidence>
<evidence type="ECO:0000256" key="1">
    <source>
        <dbReference type="SAM" id="MobiDB-lite"/>
    </source>
</evidence>
<proteinExistence type="predicted"/>
<keyword evidence="2" id="KW-0472">Membrane</keyword>
<reference evidence="3 4" key="1">
    <citation type="submission" date="2020-07" db="EMBL/GenBank/DDBJ databases">
        <title>Sequencing the genomes of 1000 actinobacteria strains.</title>
        <authorList>
            <person name="Klenk H.-P."/>
        </authorList>
    </citation>
    <scope>NUCLEOTIDE SEQUENCE [LARGE SCALE GENOMIC DNA]</scope>
    <source>
        <strain evidence="3 4">DSM 24552</strain>
    </source>
</reference>
<comment type="caution">
    <text evidence="3">The sequence shown here is derived from an EMBL/GenBank/DDBJ whole genome shotgun (WGS) entry which is preliminary data.</text>
</comment>
<keyword evidence="2" id="KW-1133">Transmembrane helix</keyword>